<accession>A0A2P5SVS6</accession>
<dbReference type="GO" id="GO:0006310">
    <property type="term" value="P:DNA recombination"/>
    <property type="evidence" value="ECO:0007669"/>
    <property type="project" value="UniProtKB-UniRule"/>
</dbReference>
<sequence length="690" mass="78813">MKENYFGNQSICTLNKITNFQIKKLSKIGLQTVQDLLLHFPIRYEDRTKIYSINNVVTGTWATVIGKIIKTKITSNCRRIMLCQITDGTGILTLKFFNFSVKVKNIFKPGRYIVSYGEIKPSIYGGIEMVHPEYQAHKTNNNISIKKTLTPIYSTTEGINQLLLRNLINQALNMLSNCEINESIPKTLNKNLMSFPEALNTIHRPPINFLNNKLNLAHHRLIFEELLAHNLKILKARDTINSYTAEPIPKNHKLINILLSKLPFSLTNSQKIALHEIEQDLSQEYPMTRLLQGDVGSGKTLVAALSALNVITQGKQVAFMVPTELLAEQHAENLRQWFSPLGIEIGWLVGKQKFKDRKLQLERITNGKIEIVVGTHTLFQEQIQFNKLALIIIDEQHRFGVHQRLSLWKKGKENNFRPHQLIMTATPIPRTLAMIAYANLNISIINEIPPGRSPVLTVVVPDIRRNKIITRVNDICLKEHRQVYWVCPIIEKSELLEAQAAEVNWNLLNKLLPNIKIGLIHGRMKLSEKQSTMNAFKNNKLQLLVTTTVIEVGVDVPNASLMIIENAERLGLAQLHQLRGRVGRGTVLSYCILLYKPPLNKIAKQRLEAIRNINDGFKIAQLDLEIRGPGELLGTRQTGTIEFKIVNLLRDQFMISEVQHTARYIHKYYPESSINIIERWQLKKIIDTNV</sequence>
<dbReference type="EC" id="5.6.2.4" evidence="13 15"/>
<evidence type="ECO:0000256" key="8">
    <source>
        <dbReference type="ARBA" id="ARBA00023125"/>
    </source>
</evidence>
<evidence type="ECO:0000256" key="4">
    <source>
        <dbReference type="ARBA" id="ARBA00022763"/>
    </source>
</evidence>
<feature type="domain" description="Helicase ATP-binding" evidence="16">
    <location>
        <begin position="280"/>
        <end position="445"/>
    </location>
</feature>
<comment type="function">
    <text evidence="15">Plays a critical role in recombination and DNA repair. Helps process Holliday junction intermediates to mature products by catalyzing branch migration. Has replication fork regression activity, unwinds stalled or blocked replication forks to make a HJ that can be resolved. Has a DNA unwinding activity characteristic of a DNA helicase with 3'-5' polarity.</text>
</comment>
<dbReference type="InterPro" id="IPR014001">
    <property type="entry name" value="Helicase_ATP-bd"/>
</dbReference>
<comment type="similarity">
    <text evidence="1 15">Belongs to the helicase family. RecG subfamily.</text>
</comment>
<dbReference type="InterPro" id="IPR027417">
    <property type="entry name" value="P-loop_NTPase"/>
</dbReference>
<keyword evidence="9 15" id="KW-0233">DNA recombination</keyword>
<dbReference type="SUPFAM" id="SSF52540">
    <property type="entry name" value="P-loop containing nucleoside triphosphate hydrolases"/>
    <property type="match status" value="2"/>
</dbReference>
<name>A0A2P5SVS6_9GAMM</name>
<dbReference type="CDD" id="cd04488">
    <property type="entry name" value="RecG_wedge_OBF"/>
    <property type="match status" value="1"/>
</dbReference>
<dbReference type="PROSITE" id="PS51194">
    <property type="entry name" value="HELICASE_CTER"/>
    <property type="match status" value="1"/>
</dbReference>
<dbReference type="NCBIfam" id="TIGR00643">
    <property type="entry name" value="recG"/>
    <property type="match status" value="1"/>
</dbReference>
<evidence type="ECO:0000256" key="9">
    <source>
        <dbReference type="ARBA" id="ARBA00023172"/>
    </source>
</evidence>
<reference evidence="18 19" key="1">
    <citation type="journal article" date="2018" name="Genome Biol. Evol.">
        <title>Cladogenesis and Genomic Streamlining in Extracellular Endosymbionts of Tropical Stink Bugs.</title>
        <authorList>
            <person name="Otero-Bravo A."/>
            <person name="Goffredi S."/>
            <person name="Sabree Z.L."/>
        </authorList>
    </citation>
    <scope>NUCLEOTIDE SEQUENCE [LARGE SCALE GENOMIC DNA]</scope>
    <source>
        <strain evidence="18 19">SoEL</strain>
    </source>
</reference>
<dbReference type="Pfam" id="PF17191">
    <property type="entry name" value="RecG_wedge"/>
    <property type="match status" value="1"/>
</dbReference>
<dbReference type="Gene3D" id="3.40.50.300">
    <property type="entry name" value="P-loop containing nucleotide triphosphate hydrolases"/>
    <property type="match status" value="2"/>
</dbReference>
<evidence type="ECO:0000256" key="11">
    <source>
        <dbReference type="ARBA" id="ARBA00023235"/>
    </source>
</evidence>
<dbReference type="Pfam" id="PF00271">
    <property type="entry name" value="Helicase_C"/>
    <property type="match status" value="1"/>
</dbReference>
<keyword evidence="10 15" id="KW-0234">DNA repair</keyword>
<evidence type="ECO:0000256" key="1">
    <source>
        <dbReference type="ARBA" id="ARBA00007504"/>
    </source>
</evidence>
<dbReference type="CDD" id="cd17992">
    <property type="entry name" value="DEXHc_RecG"/>
    <property type="match status" value="1"/>
</dbReference>
<dbReference type="InterPro" id="IPR012340">
    <property type="entry name" value="NA-bd_OB-fold"/>
</dbReference>
<protein>
    <recommendedName>
        <fullName evidence="2 15">ATP-dependent DNA helicase RecG</fullName>
        <ecNumber evidence="13 15">5.6.2.4</ecNumber>
    </recommendedName>
</protein>
<dbReference type="SMART" id="SM00487">
    <property type="entry name" value="DEXDc"/>
    <property type="match status" value="1"/>
</dbReference>
<dbReference type="InterPro" id="IPR011545">
    <property type="entry name" value="DEAD/DEAH_box_helicase_dom"/>
</dbReference>
<dbReference type="GO" id="GO:0005524">
    <property type="term" value="F:ATP binding"/>
    <property type="evidence" value="ECO:0007669"/>
    <property type="project" value="UniProtKB-KW"/>
</dbReference>
<keyword evidence="8" id="KW-0238">DNA-binding</keyword>
<comment type="catalytic activity">
    <reaction evidence="12 15">
        <text>Couples ATP hydrolysis with the unwinding of duplex DNA by translocating in the 3'-5' direction.</text>
        <dbReference type="EC" id="5.6.2.4"/>
    </reaction>
</comment>
<dbReference type="GO" id="GO:0006281">
    <property type="term" value="P:DNA repair"/>
    <property type="evidence" value="ECO:0007669"/>
    <property type="project" value="UniProtKB-UniRule"/>
</dbReference>
<keyword evidence="7 15" id="KW-0067">ATP-binding</keyword>
<dbReference type="InterPro" id="IPR047112">
    <property type="entry name" value="RecG/Mfd"/>
</dbReference>
<keyword evidence="3 15" id="KW-0547">Nucleotide-binding</keyword>
<keyword evidence="5 15" id="KW-0378">Hydrolase</keyword>
<dbReference type="SUPFAM" id="SSF50249">
    <property type="entry name" value="Nucleic acid-binding proteins"/>
    <property type="match status" value="1"/>
</dbReference>
<evidence type="ECO:0000256" key="12">
    <source>
        <dbReference type="ARBA" id="ARBA00034617"/>
    </source>
</evidence>
<dbReference type="NCBIfam" id="NF008163">
    <property type="entry name" value="PRK10917.1-1"/>
    <property type="match status" value="1"/>
</dbReference>
<keyword evidence="11" id="KW-0413">Isomerase</keyword>
<dbReference type="PROSITE" id="PS51192">
    <property type="entry name" value="HELICASE_ATP_BIND_1"/>
    <property type="match status" value="1"/>
</dbReference>
<evidence type="ECO:0000256" key="5">
    <source>
        <dbReference type="ARBA" id="ARBA00022801"/>
    </source>
</evidence>
<comment type="caution">
    <text evidence="18">The sequence shown here is derived from an EMBL/GenBank/DDBJ whole genome shotgun (WGS) entry which is preliminary data.</text>
</comment>
<dbReference type="EMBL" id="PDKU01000004">
    <property type="protein sequence ID" value="PPI86423.1"/>
    <property type="molecule type" value="Genomic_DNA"/>
</dbReference>
<keyword evidence="4 15" id="KW-0227">DNA damage</keyword>
<dbReference type="PANTHER" id="PTHR47964:SF1">
    <property type="entry name" value="ATP-DEPENDENT DNA HELICASE HOMOLOG RECG, CHLOROPLASTIC"/>
    <property type="match status" value="1"/>
</dbReference>
<evidence type="ECO:0000256" key="6">
    <source>
        <dbReference type="ARBA" id="ARBA00022806"/>
    </source>
</evidence>
<organism evidence="18 19">
    <name type="scientific">Candidatus Pantoea edessiphila</name>
    <dbReference type="NCBI Taxonomy" id="2044610"/>
    <lineage>
        <taxon>Bacteria</taxon>
        <taxon>Pseudomonadati</taxon>
        <taxon>Pseudomonadota</taxon>
        <taxon>Gammaproteobacteria</taxon>
        <taxon>Enterobacterales</taxon>
        <taxon>Erwiniaceae</taxon>
        <taxon>Pantoea</taxon>
    </lineage>
</organism>
<evidence type="ECO:0000256" key="7">
    <source>
        <dbReference type="ARBA" id="ARBA00022840"/>
    </source>
</evidence>
<dbReference type="SMART" id="SM00490">
    <property type="entry name" value="HELICc"/>
    <property type="match status" value="1"/>
</dbReference>
<dbReference type="NCBIfam" id="NF008165">
    <property type="entry name" value="PRK10917.1-3"/>
    <property type="match status" value="1"/>
</dbReference>
<evidence type="ECO:0000259" key="16">
    <source>
        <dbReference type="PROSITE" id="PS51192"/>
    </source>
</evidence>
<dbReference type="OrthoDB" id="9804325at2"/>
<evidence type="ECO:0000256" key="15">
    <source>
        <dbReference type="RuleBase" id="RU363016"/>
    </source>
</evidence>
<dbReference type="InterPro" id="IPR045562">
    <property type="entry name" value="RecG_dom3_C"/>
</dbReference>
<proteinExistence type="inferred from homology"/>
<dbReference type="GO" id="GO:0043138">
    <property type="term" value="F:3'-5' DNA helicase activity"/>
    <property type="evidence" value="ECO:0007669"/>
    <property type="project" value="UniProtKB-EC"/>
</dbReference>
<keyword evidence="6 15" id="KW-0347">Helicase</keyword>
<evidence type="ECO:0000259" key="17">
    <source>
        <dbReference type="PROSITE" id="PS51194"/>
    </source>
</evidence>
<dbReference type="AlphaFoldDB" id="A0A2P5SVS6"/>
<dbReference type="GO" id="GO:0016887">
    <property type="term" value="F:ATP hydrolysis activity"/>
    <property type="evidence" value="ECO:0007669"/>
    <property type="project" value="RHEA"/>
</dbReference>
<dbReference type="Pfam" id="PF19833">
    <property type="entry name" value="RecG_dom3_C"/>
    <property type="match status" value="1"/>
</dbReference>
<dbReference type="InterPro" id="IPR001650">
    <property type="entry name" value="Helicase_C-like"/>
</dbReference>
<dbReference type="GO" id="GO:0003677">
    <property type="term" value="F:DNA binding"/>
    <property type="evidence" value="ECO:0007669"/>
    <property type="project" value="UniProtKB-KW"/>
</dbReference>
<evidence type="ECO:0000313" key="18">
    <source>
        <dbReference type="EMBL" id="PPI86423.1"/>
    </source>
</evidence>
<keyword evidence="19" id="KW-1185">Reference proteome</keyword>
<dbReference type="Gene3D" id="2.40.50.140">
    <property type="entry name" value="Nucleic acid-binding proteins"/>
    <property type="match status" value="1"/>
</dbReference>
<gene>
    <name evidence="18" type="ORF">CRV10_03020</name>
</gene>
<dbReference type="RefSeq" id="WP_136130366.1">
    <property type="nucleotide sequence ID" value="NZ_PDKU01000004.1"/>
</dbReference>
<evidence type="ECO:0000256" key="2">
    <source>
        <dbReference type="ARBA" id="ARBA00017846"/>
    </source>
</evidence>
<dbReference type="FunFam" id="3.40.50.300:FF:000391">
    <property type="entry name" value="ATP-dependent DNA helicase RecG"/>
    <property type="match status" value="1"/>
</dbReference>
<dbReference type="Proteomes" id="UP000296144">
    <property type="component" value="Unassembled WGS sequence"/>
</dbReference>
<evidence type="ECO:0000256" key="13">
    <source>
        <dbReference type="ARBA" id="ARBA00034808"/>
    </source>
</evidence>
<dbReference type="Pfam" id="PF00270">
    <property type="entry name" value="DEAD"/>
    <property type="match status" value="1"/>
</dbReference>
<dbReference type="PANTHER" id="PTHR47964">
    <property type="entry name" value="ATP-DEPENDENT DNA HELICASE HOMOLOG RECG, CHLOROPLASTIC"/>
    <property type="match status" value="1"/>
</dbReference>
<feature type="domain" description="Helicase C-terminal" evidence="17">
    <location>
        <begin position="479"/>
        <end position="625"/>
    </location>
</feature>
<evidence type="ECO:0000256" key="10">
    <source>
        <dbReference type="ARBA" id="ARBA00023204"/>
    </source>
</evidence>
<evidence type="ECO:0000256" key="14">
    <source>
        <dbReference type="ARBA" id="ARBA00048988"/>
    </source>
</evidence>
<dbReference type="NCBIfam" id="NF008168">
    <property type="entry name" value="PRK10917.2-2"/>
    <property type="match status" value="1"/>
</dbReference>
<dbReference type="InterPro" id="IPR033454">
    <property type="entry name" value="RecG_wedge"/>
</dbReference>
<evidence type="ECO:0000313" key="19">
    <source>
        <dbReference type="Proteomes" id="UP000296144"/>
    </source>
</evidence>
<evidence type="ECO:0000256" key="3">
    <source>
        <dbReference type="ARBA" id="ARBA00022741"/>
    </source>
</evidence>
<dbReference type="InterPro" id="IPR004609">
    <property type="entry name" value="ATP-dep_DNA_helicase_RecG"/>
</dbReference>
<comment type="catalytic activity">
    <reaction evidence="14 15">
        <text>ATP + H2O = ADP + phosphate + H(+)</text>
        <dbReference type="Rhea" id="RHEA:13065"/>
        <dbReference type="ChEBI" id="CHEBI:15377"/>
        <dbReference type="ChEBI" id="CHEBI:15378"/>
        <dbReference type="ChEBI" id="CHEBI:30616"/>
        <dbReference type="ChEBI" id="CHEBI:43474"/>
        <dbReference type="ChEBI" id="CHEBI:456216"/>
        <dbReference type="EC" id="5.6.2.4"/>
    </reaction>
</comment>